<dbReference type="AlphaFoldDB" id="A0A179FZ50"/>
<proteinExistence type="predicted"/>
<evidence type="ECO:0000313" key="3">
    <source>
        <dbReference type="EMBL" id="OAQ70508.1"/>
    </source>
</evidence>
<evidence type="ECO:0000313" key="4">
    <source>
        <dbReference type="Proteomes" id="UP000078397"/>
    </source>
</evidence>
<comment type="caution">
    <text evidence="3">The sequence shown here is derived from an EMBL/GenBank/DDBJ whole genome shotgun (WGS) entry which is preliminary data.</text>
</comment>
<dbReference type="PANTHER" id="PTHR48081:SF8">
    <property type="entry name" value="ALPHA_BETA HYDROLASE FOLD-3 DOMAIN-CONTAINING PROTEIN-RELATED"/>
    <property type="match status" value="1"/>
</dbReference>
<dbReference type="GeneID" id="28846527"/>
<gene>
    <name evidence="3" type="ORF">VFPPC_02968</name>
</gene>
<dbReference type="InterPro" id="IPR013094">
    <property type="entry name" value="AB_hydrolase_3"/>
</dbReference>
<organism evidence="3 4">
    <name type="scientific">Pochonia chlamydosporia 170</name>
    <dbReference type="NCBI Taxonomy" id="1380566"/>
    <lineage>
        <taxon>Eukaryota</taxon>
        <taxon>Fungi</taxon>
        <taxon>Dikarya</taxon>
        <taxon>Ascomycota</taxon>
        <taxon>Pezizomycotina</taxon>
        <taxon>Sordariomycetes</taxon>
        <taxon>Hypocreomycetidae</taxon>
        <taxon>Hypocreales</taxon>
        <taxon>Clavicipitaceae</taxon>
        <taxon>Pochonia</taxon>
    </lineage>
</organism>
<evidence type="ECO:0000259" key="2">
    <source>
        <dbReference type="Pfam" id="PF07859"/>
    </source>
</evidence>
<dbReference type="STRING" id="1380566.A0A179FZ50"/>
<dbReference type="PANTHER" id="PTHR48081">
    <property type="entry name" value="AB HYDROLASE SUPERFAMILY PROTEIN C4A8.06C"/>
    <property type="match status" value="1"/>
</dbReference>
<sequence>MAAVTTSEAPKLGPEASLLKSIAKFTEMEHMALQETKKLSIIEAVDRDYIQGVSQPPYSDSALANPFDETLAREWVKDVVMKFARGPPAYCRRRPLAEVTIKDVSITYGNDDTFRVRVYVPAVEEANNAPRPALVMYHGGGWIHGYPEVDEDLSIFFASELRAIIINVDYRLAPEYKFPLPLNDCYQAVQWTLDHAQEYNIDTARVAIWGCSAGGNLAAAVALRDAEEHEKPRICHVNLVVPATSHPELYTEALKSDDSSVNKFDAGLGREAINILLDKYAGDKSRDRFVSVLKSDIPSNHPPVHVTVAGRDFLRDEGIAYSLKIRDAGIDSELDIVPGVPHGMLFPPTTHVARQFFKNQVRVLDYALNYV</sequence>
<dbReference type="InterPro" id="IPR029058">
    <property type="entry name" value="AB_hydrolase_fold"/>
</dbReference>
<dbReference type="Proteomes" id="UP000078397">
    <property type="component" value="Unassembled WGS sequence"/>
</dbReference>
<keyword evidence="4" id="KW-1185">Reference proteome</keyword>
<dbReference type="Gene3D" id="3.40.50.1820">
    <property type="entry name" value="alpha/beta hydrolase"/>
    <property type="match status" value="1"/>
</dbReference>
<dbReference type="EMBL" id="LSBJ02000002">
    <property type="protein sequence ID" value="OAQ70508.1"/>
    <property type="molecule type" value="Genomic_DNA"/>
</dbReference>
<dbReference type="RefSeq" id="XP_018147045.1">
    <property type="nucleotide sequence ID" value="XM_018282533.1"/>
</dbReference>
<accession>A0A179FZ50</accession>
<dbReference type="GO" id="GO:0016787">
    <property type="term" value="F:hydrolase activity"/>
    <property type="evidence" value="ECO:0007669"/>
    <property type="project" value="UniProtKB-KW"/>
</dbReference>
<protein>
    <submittedName>
        <fullName evidence="3">Alpha/beta hydrolase fold-3</fullName>
    </submittedName>
</protein>
<dbReference type="KEGG" id="pchm:VFPPC_02968"/>
<dbReference type="SUPFAM" id="SSF53474">
    <property type="entry name" value="alpha/beta-Hydrolases"/>
    <property type="match status" value="1"/>
</dbReference>
<dbReference type="Pfam" id="PF07859">
    <property type="entry name" value="Abhydrolase_3"/>
    <property type="match status" value="1"/>
</dbReference>
<keyword evidence="1 3" id="KW-0378">Hydrolase</keyword>
<evidence type="ECO:0000256" key="1">
    <source>
        <dbReference type="ARBA" id="ARBA00022801"/>
    </source>
</evidence>
<dbReference type="OrthoDB" id="408631at2759"/>
<dbReference type="InterPro" id="IPR050300">
    <property type="entry name" value="GDXG_lipolytic_enzyme"/>
</dbReference>
<feature type="domain" description="Alpha/beta hydrolase fold-3" evidence="2">
    <location>
        <begin position="134"/>
        <end position="345"/>
    </location>
</feature>
<name>A0A179FZ50_METCM</name>
<reference evidence="3 4" key="1">
    <citation type="journal article" date="2016" name="PLoS Pathog.">
        <title>Biosynthesis of antibiotic leucinostatins in bio-control fungus Purpureocillium lilacinum and their inhibition on phytophthora revealed by genome mining.</title>
        <authorList>
            <person name="Wang G."/>
            <person name="Liu Z."/>
            <person name="Lin R."/>
            <person name="Li E."/>
            <person name="Mao Z."/>
            <person name="Ling J."/>
            <person name="Yang Y."/>
            <person name="Yin W.B."/>
            <person name="Xie B."/>
        </authorList>
    </citation>
    <scope>NUCLEOTIDE SEQUENCE [LARGE SCALE GENOMIC DNA]</scope>
    <source>
        <strain evidence="3">170</strain>
    </source>
</reference>